<feature type="domain" description="Ner winged helix-turn-helix DNA-binding" evidence="5">
    <location>
        <begin position="20"/>
        <end position="83"/>
    </location>
</feature>
<dbReference type="SUPFAM" id="SSF47413">
    <property type="entry name" value="lambda repressor-like DNA-binding domains"/>
    <property type="match status" value="1"/>
</dbReference>
<evidence type="ECO:0000313" key="7">
    <source>
        <dbReference type="Proteomes" id="UP000252479"/>
    </source>
</evidence>
<dbReference type="Gene3D" id="1.10.260.40">
    <property type="entry name" value="lambda repressor-like DNA-binding domains"/>
    <property type="match status" value="1"/>
</dbReference>
<proteinExistence type="inferred from homology"/>
<keyword evidence="2" id="KW-0805">Transcription regulation</keyword>
<dbReference type="Pfam" id="PF13693">
    <property type="entry name" value="HTH_35"/>
    <property type="match status" value="1"/>
</dbReference>
<keyword evidence="7" id="KW-1185">Reference proteome</keyword>
<reference evidence="6 7" key="1">
    <citation type="journal article" date="2017" name="Elife">
        <title>Extensive horizontal gene transfer in cheese-associated bacteria.</title>
        <authorList>
            <person name="Bonham K.S."/>
            <person name="Wolfe B.E."/>
            <person name="Dutton R.J."/>
        </authorList>
    </citation>
    <scope>NUCLEOTIDE SEQUENCE [LARGE SCALE GENOMIC DNA]</scope>
    <source>
        <strain evidence="6 7">JB196</strain>
    </source>
</reference>
<name>A0A368LFX2_9VIBR</name>
<comment type="caution">
    <text evidence="6">The sequence shown here is derived from an EMBL/GenBank/DDBJ whole genome shotgun (WGS) entry which is preliminary data.</text>
</comment>
<keyword evidence="3" id="KW-0238">DNA-binding</keyword>
<dbReference type="RefSeq" id="WP_086957805.1">
    <property type="nucleotide sequence ID" value="NZ_FUKS01000002.1"/>
</dbReference>
<accession>A0A368LFX2</accession>
<dbReference type="Proteomes" id="UP000252479">
    <property type="component" value="Unassembled WGS sequence"/>
</dbReference>
<dbReference type="GO" id="GO:0003677">
    <property type="term" value="F:DNA binding"/>
    <property type="evidence" value="ECO:0007669"/>
    <property type="project" value="UniProtKB-KW"/>
</dbReference>
<protein>
    <submittedName>
        <fullName evidence="6">Nucleotide excision repair protein</fullName>
    </submittedName>
</protein>
<evidence type="ECO:0000256" key="2">
    <source>
        <dbReference type="ARBA" id="ARBA00023015"/>
    </source>
</evidence>
<dbReference type="EMBL" id="QPGL01000004">
    <property type="protein sequence ID" value="RCS68697.1"/>
    <property type="molecule type" value="Genomic_DNA"/>
</dbReference>
<dbReference type="AlphaFoldDB" id="A0A368LFX2"/>
<evidence type="ECO:0000259" key="5">
    <source>
        <dbReference type="Pfam" id="PF13693"/>
    </source>
</evidence>
<organism evidence="6 7">
    <name type="scientific">Vibrio casei</name>
    <dbReference type="NCBI Taxonomy" id="673372"/>
    <lineage>
        <taxon>Bacteria</taxon>
        <taxon>Pseudomonadati</taxon>
        <taxon>Pseudomonadota</taxon>
        <taxon>Gammaproteobacteria</taxon>
        <taxon>Vibrionales</taxon>
        <taxon>Vibrionaceae</taxon>
        <taxon>Vibrio</taxon>
    </lineage>
</organism>
<sequence>MNNGHIIDASIPEDTEKRREWIKYQLKIRGISIAKLAREHDVSRQALSTALVRSNPRWEYVISSALGVAPNAIWPERYEHAGRNKNIILPISRRNLAGGAQ</sequence>
<evidence type="ECO:0000256" key="3">
    <source>
        <dbReference type="ARBA" id="ARBA00023125"/>
    </source>
</evidence>
<dbReference type="InterPro" id="IPR010982">
    <property type="entry name" value="Lambda_DNA-bd_dom_sf"/>
</dbReference>
<comment type="similarity">
    <text evidence="1">Belongs to the ner transcriptional regulatory family.</text>
</comment>
<keyword evidence="4" id="KW-0804">Transcription</keyword>
<dbReference type="InterPro" id="IPR038722">
    <property type="entry name" value="Ner_HTH_dom"/>
</dbReference>
<evidence type="ECO:0000256" key="1">
    <source>
        <dbReference type="ARBA" id="ARBA00006157"/>
    </source>
</evidence>
<evidence type="ECO:0000256" key="4">
    <source>
        <dbReference type="ARBA" id="ARBA00023163"/>
    </source>
</evidence>
<dbReference type="GeneID" id="303190709"/>
<gene>
    <name evidence="6" type="ORF">CIK83_17455</name>
</gene>
<evidence type="ECO:0000313" key="6">
    <source>
        <dbReference type="EMBL" id="RCS68697.1"/>
    </source>
</evidence>